<proteinExistence type="predicted"/>
<evidence type="ECO:0000313" key="3">
    <source>
        <dbReference type="Proteomes" id="UP000297248"/>
    </source>
</evidence>
<comment type="caution">
    <text evidence="2">The sequence shown here is derived from an EMBL/GenBank/DDBJ whole genome shotgun (WGS) entry which is preliminary data.</text>
</comment>
<reference evidence="2 3" key="1">
    <citation type="journal article" date="2016" name="Int. J. Syst. Evol. Microbiol.">
        <title>Proposal of Mucilaginibacter phyllosphaerae sp. nov. isolated from the phyllosphere of Galium album.</title>
        <authorList>
            <person name="Aydogan E.L."/>
            <person name="Busse H.J."/>
            <person name="Moser G."/>
            <person name="Muller C."/>
            <person name="Kampfer P."/>
            <person name="Glaeser S.P."/>
        </authorList>
    </citation>
    <scope>NUCLEOTIDE SEQUENCE [LARGE SCALE GENOMIC DNA]</scope>
    <source>
        <strain evidence="2 3">PP-F2FG21</strain>
    </source>
</reference>
<name>A0A4Y8ABF9_9SPHI</name>
<evidence type="ECO:0000313" key="2">
    <source>
        <dbReference type="EMBL" id="TEW65863.1"/>
    </source>
</evidence>
<organism evidence="2 3">
    <name type="scientific">Mucilaginibacter phyllosphaerae</name>
    <dbReference type="NCBI Taxonomy" id="1812349"/>
    <lineage>
        <taxon>Bacteria</taxon>
        <taxon>Pseudomonadati</taxon>
        <taxon>Bacteroidota</taxon>
        <taxon>Sphingobacteriia</taxon>
        <taxon>Sphingobacteriales</taxon>
        <taxon>Sphingobacteriaceae</taxon>
        <taxon>Mucilaginibacter</taxon>
    </lineage>
</organism>
<accession>A0A4Y8ABF9</accession>
<evidence type="ECO:0000313" key="1">
    <source>
        <dbReference type="EMBL" id="MBB3969347.1"/>
    </source>
</evidence>
<dbReference type="Proteomes" id="UP000583101">
    <property type="component" value="Unassembled WGS sequence"/>
</dbReference>
<dbReference type="AlphaFoldDB" id="A0A4Y8ABF9"/>
<sequence>MKHEEVVAALKKIAEKGVAGDISKDDLQELKSYNLIDFVEPDSKSKKQTIILTKKGRVMLKSNLK</sequence>
<dbReference type="EMBL" id="JACIEG010000003">
    <property type="protein sequence ID" value="MBB3969347.1"/>
    <property type="molecule type" value="Genomic_DNA"/>
</dbReference>
<dbReference type="RefSeq" id="WP_134336729.1">
    <property type="nucleotide sequence ID" value="NZ_BMCZ01000002.1"/>
</dbReference>
<reference evidence="2" key="2">
    <citation type="submission" date="2019-03" db="EMBL/GenBank/DDBJ databases">
        <authorList>
            <person name="Yan Y.-Q."/>
            <person name="Du Z.-J."/>
        </authorList>
    </citation>
    <scope>NUCLEOTIDE SEQUENCE</scope>
    <source>
        <strain evidence="2">PP-F2FG21</strain>
    </source>
</reference>
<dbReference type="Proteomes" id="UP000297248">
    <property type="component" value="Unassembled WGS sequence"/>
</dbReference>
<dbReference type="EMBL" id="SNQG01000004">
    <property type="protein sequence ID" value="TEW65863.1"/>
    <property type="molecule type" value="Genomic_DNA"/>
</dbReference>
<keyword evidence="4" id="KW-1185">Reference proteome</keyword>
<dbReference type="OrthoDB" id="798509at2"/>
<evidence type="ECO:0000313" key="4">
    <source>
        <dbReference type="Proteomes" id="UP000583101"/>
    </source>
</evidence>
<gene>
    <name evidence="2" type="ORF">E2R65_12055</name>
    <name evidence="1" type="ORF">GGR35_001950</name>
</gene>
<protein>
    <submittedName>
        <fullName evidence="2">Uncharacterized protein</fullName>
    </submittedName>
</protein>
<reference evidence="1 4" key="3">
    <citation type="submission" date="2020-08" db="EMBL/GenBank/DDBJ databases">
        <title>Genomic Encyclopedia of Type Strains, Phase IV (KMG-IV): sequencing the most valuable type-strain genomes for metagenomic binning, comparative biology and taxonomic classification.</title>
        <authorList>
            <person name="Goeker M."/>
        </authorList>
    </citation>
    <scope>NUCLEOTIDE SEQUENCE [LARGE SCALE GENOMIC DNA]</scope>
    <source>
        <strain evidence="1 4">DSM 100995</strain>
    </source>
</reference>